<name>A0A6C8GCY5_SALET</name>
<comment type="caution">
    <text evidence="1">The sequence shown here is derived from an EMBL/GenBank/DDBJ whole genome shotgun (WGS) entry which is preliminary data.</text>
</comment>
<protein>
    <submittedName>
        <fullName evidence="1">Uncharacterized protein</fullName>
    </submittedName>
</protein>
<sequence length="45" mass="4546">MFTAAAAVAWVVAVVLEWVSPMWAAAVGGPMLMLLGGVEAASKAD</sequence>
<gene>
    <name evidence="1" type="ORF">LTSEADE_6153</name>
</gene>
<dbReference type="Proteomes" id="UP000004906">
    <property type="component" value="Unassembled WGS sequence"/>
</dbReference>
<accession>A0A6C8GCY5</accession>
<reference evidence="1 2" key="1">
    <citation type="journal article" date="2011" name="BMC Genomics">
        <title>Genome sequencing reveals diversification of virulence factor content and possible host adaptation in distinct subpopulations of Salmonella enterica.</title>
        <authorList>
            <person name="den Bakker H.C."/>
            <person name="Moreno Switt A.I."/>
            <person name="Govoni G."/>
            <person name="Cummings C.A."/>
            <person name="Ranieri M.L."/>
            <person name="Degoricija L."/>
            <person name="Hoelzer K."/>
            <person name="Rodriguez-Rivera L.D."/>
            <person name="Brown S."/>
            <person name="Bolchacova E."/>
            <person name="Furtado M.R."/>
            <person name="Wiedmann M."/>
        </authorList>
    </citation>
    <scope>NUCLEOTIDE SEQUENCE [LARGE SCALE GENOMIC DNA]</scope>
    <source>
        <strain evidence="1 2">A4-669</strain>
    </source>
</reference>
<dbReference type="EMBL" id="AFCI01002054">
    <property type="protein sequence ID" value="EHC28015.1"/>
    <property type="molecule type" value="Genomic_DNA"/>
</dbReference>
<proteinExistence type="predicted"/>
<evidence type="ECO:0000313" key="2">
    <source>
        <dbReference type="Proteomes" id="UP000004906"/>
    </source>
</evidence>
<dbReference type="AlphaFoldDB" id="A0A6C8GCY5"/>
<evidence type="ECO:0000313" key="1">
    <source>
        <dbReference type="EMBL" id="EHC28015.1"/>
    </source>
</evidence>
<organism evidence="1 2">
    <name type="scientific">Salmonella enterica subsp. enterica serovar Adelaide str. A4-669</name>
    <dbReference type="NCBI Taxonomy" id="913063"/>
    <lineage>
        <taxon>Bacteria</taxon>
        <taxon>Pseudomonadati</taxon>
        <taxon>Pseudomonadota</taxon>
        <taxon>Gammaproteobacteria</taxon>
        <taxon>Enterobacterales</taxon>
        <taxon>Enterobacteriaceae</taxon>
        <taxon>Salmonella</taxon>
    </lineage>
</organism>